<keyword evidence="3" id="KW-1185">Reference proteome</keyword>
<dbReference type="RefSeq" id="WP_061858879.1">
    <property type="nucleotide sequence ID" value="NZ_LTBB01000011.1"/>
</dbReference>
<comment type="caution">
    <text evidence="2">The sequence shown here is derived from an EMBL/GenBank/DDBJ whole genome shotgun (WGS) entry which is preliminary data.</text>
</comment>
<proteinExistence type="predicted"/>
<feature type="transmembrane region" description="Helical" evidence="1">
    <location>
        <begin position="450"/>
        <end position="473"/>
    </location>
</feature>
<feature type="transmembrane region" description="Helical" evidence="1">
    <location>
        <begin position="372"/>
        <end position="398"/>
    </location>
</feature>
<feature type="transmembrane region" description="Helical" evidence="1">
    <location>
        <begin position="68"/>
        <end position="95"/>
    </location>
</feature>
<feature type="transmembrane region" description="Helical" evidence="1">
    <location>
        <begin position="257"/>
        <end position="277"/>
    </location>
</feature>
<dbReference type="Pfam" id="PF16949">
    <property type="entry name" value="ABC_tran_2"/>
    <property type="match status" value="1"/>
</dbReference>
<protein>
    <submittedName>
        <fullName evidence="2">Uncharacterized protein</fullName>
    </submittedName>
</protein>
<dbReference type="Proteomes" id="UP000075374">
    <property type="component" value="Unassembled WGS sequence"/>
</dbReference>
<feature type="transmembrane region" description="Helical" evidence="1">
    <location>
        <begin position="493"/>
        <end position="514"/>
    </location>
</feature>
<name>A0A151AL06_9CLOT</name>
<feature type="transmembrane region" description="Helical" evidence="1">
    <location>
        <begin position="31"/>
        <end position="56"/>
    </location>
</feature>
<dbReference type="EMBL" id="LTBB01000011">
    <property type="protein sequence ID" value="KYH28336.1"/>
    <property type="molecule type" value="Genomic_DNA"/>
</dbReference>
<accession>A0A151AL06</accession>
<reference evidence="2 3" key="1">
    <citation type="submission" date="2016-02" db="EMBL/GenBank/DDBJ databases">
        <title>Genome sequence of Clostridium colicanis DSM 13634.</title>
        <authorList>
            <person name="Poehlein A."/>
            <person name="Daniel R."/>
        </authorList>
    </citation>
    <scope>NUCLEOTIDE SEQUENCE [LARGE SCALE GENOMIC DNA]</scope>
    <source>
        <strain evidence="2 3">DSM 13634</strain>
    </source>
</reference>
<gene>
    <name evidence="2" type="ORF">CLCOL_20620</name>
</gene>
<feature type="transmembrane region" description="Helical" evidence="1">
    <location>
        <begin position="187"/>
        <end position="206"/>
    </location>
</feature>
<dbReference type="InterPro" id="IPR031599">
    <property type="entry name" value="ABC_tran_2"/>
</dbReference>
<keyword evidence="1" id="KW-0472">Membrane</keyword>
<feature type="transmembrane region" description="Helical" evidence="1">
    <location>
        <begin position="520"/>
        <end position="542"/>
    </location>
</feature>
<keyword evidence="1" id="KW-1133">Transmembrane helix</keyword>
<feature type="transmembrane region" description="Helical" evidence="1">
    <location>
        <begin position="330"/>
        <end position="352"/>
    </location>
</feature>
<evidence type="ECO:0000256" key="1">
    <source>
        <dbReference type="SAM" id="Phobius"/>
    </source>
</evidence>
<dbReference type="STRING" id="1121305.CLCOL_20620"/>
<dbReference type="AlphaFoldDB" id="A0A151AL06"/>
<sequence>MSKFIALTRVLLKNNVESFGKGGGKFKLKGIALIIFLILCFAPLSISLGAFVNTLYDMLSQIDQQGVILGLGFSMSCLAIFFLGIFYVIGTFYFSMDINYLLPLPLRPSEILSSKLVVVLIYEYLTQIVILAPIIIAYGIKDGAGILYYIFSILIFLTIPIIPLIISSILVMVIMRFTNLAKNKDRFNMIGGIIAIFIGIGINIFMQRTASNFTNPENMQRLFEEGNNSFIGLATKLFPSAKLAAAALAENISSRGFINLGLFIVMTVISLIVFILVGEGLYFKGVIGTSEAASKRKQLSNDELYKATKQNSILKAYTIKELKILFRTPAYFLNCVVINFFWPIIIILPLVINSDNMESLEMIKSFLNTPDYFSIILAGSSLLLGFVSSTNGVASTSISREGKSFFVNKFLPISYKNQIIAKVLSGIIISIIGMVTLIFTIIIIAKPSPLLIILITIIGMLVISFANFIGVLIDLFNPKLNWDNEQKAVKQNLNLIISWPLILILPGIITLVVYKLHLPISVTTVLLILVYMAANVILYEVLISKGANLYKNIK</sequence>
<feature type="transmembrane region" description="Helical" evidence="1">
    <location>
        <begin position="146"/>
        <end position="175"/>
    </location>
</feature>
<dbReference type="PATRIC" id="fig|1121305.3.peg.2068"/>
<organism evidence="2 3">
    <name type="scientific">Clostridium colicanis DSM 13634</name>
    <dbReference type="NCBI Taxonomy" id="1121305"/>
    <lineage>
        <taxon>Bacteria</taxon>
        <taxon>Bacillati</taxon>
        <taxon>Bacillota</taxon>
        <taxon>Clostridia</taxon>
        <taxon>Eubacteriales</taxon>
        <taxon>Clostridiaceae</taxon>
        <taxon>Clostridium</taxon>
    </lineage>
</organism>
<feature type="transmembrane region" description="Helical" evidence="1">
    <location>
        <begin position="419"/>
        <end position="444"/>
    </location>
</feature>
<evidence type="ECO:0000313" key="2">
    <source>
        <dbReference type="EMBL" id="KYH28336.1"/>
    </source>
</evidence>
<feature type="transmembrane region" description="Helical" evidence="1">
    <location>
        <begin position="116"/>
        <end position="140"/>
    </location>
</feature>
<keyword evidence="1" id="KW-0812">Transmembrane</keyword>
<evidence type="ECO:0000313" key="3">
    <source>
        <dbReference type="Proteomes" id="UP000075374"/>
    </source>
</evidence>